<dbReference type="InterPro" id="IPR039935">
    <property type="entry name" value="YML079W-like"/>
</dbReference>
<dbReference type="PANTHER" id="PTHR33387">
    <property type="entry name" value="RMLC-LIKE JELLY ROLL FOLD PROTEIN"/>
    <property type="match status" value="1"/>
</dbReference>
<gene>
    <name evidence="2" type="ORF">REJC140_01111</name>
</gene>
<name>A0ABN7JTN1_9HYPH</name>
<keyword evidence="3" id="KW-1185">Reference proteome</keyword>
<proteinExistence type="predicted"/>
<dbReference type="InterPro" id="IPR009327">
    <property type="entry name" value="Cupin_DUF985"/>
</dbReference>
<feature type="domain" description="DUF985" evidence="1">
    <location>
        <begin position="4"/>
        <end position="64"/>
    </location>
</feature>
<evidence type="ECO:0000313" key="3">
    <source>
        <dbReference type="Proteomes" id="UP000606921"/>
    </source>
</evidence>
<protein>
    <submittedName>
        <fullName evidence="2">Cupin</fullName>
    </submittedName>
</protein>
<evidence type="ECO:0000313" key="2">
    <source>
        <dbReference type="EMBL" id="CAD7042231.1"/>
    </source>
</evidence>
<dbReference type="InterPro" id="IPR014710">
    <property type="entry name" value="RmlC-like_jellyroll"/>
</dbReference>
<dbReference type="Gene3D" id="2.60.120.10">
    <property type="entry name" value="Jelly Rolls"/>
    <property type="match status" value="1"/>
</dbReference>
<dbReference type="Pfam" id="PF06172">
    <property type="entry name" value="Cupin_5"/>
    <property type="match status" value="1"/>
</dbReference>
<comment type="caution">
    <text evidence="2">The sequence shown here is derived from an EMBL/GenBank/DDBJ whole genome shotgun (WGS) entry which is preliminary data.</text>
</comment>
<evidence type="ECO:0000259" key="1">
    <source>
        <dbReference type="Pfam" id="PF06172"/>
    </source>
</evidence>
<dbReference type="Proteomes" id="UP000606921">
    <property type="component" value="Unassembled WGS sequence"/>
</dbReference>
<organism evidence="2 3">
    <name type="scientific">Pseudorhizobium endolithicum</name>
    <dbReference type="NCBI Taxonomy" id="1191678"/>
    <lineage>
        <taxon>Bacteria</taxon>
        <taxon>Pseudomonadati</taxon>
        <taxon>Pseudomonadota</taxon>
        <taxon>Alphaproteobacteria</taxon>
        <taxon>Hyphomicrobiales</taxon>
        <taxon>Rhizobiaceae</taxon>
        <taxon>Rhizobium/Agrobacterium group</taxon>
        <taxon>Pseudorhizobium</taxon>
    </lineage>
</organism>
<dbReference type="PANTHER" id="PTHR33387:SF3">
    <property type="entry name" value="DUF985 DOMAIN-CONTAINING PROTEIN"/>
    <property type="match status" value="1"/>
</dbReference>
<dbReference type="SUPFAM" id="SSF51182">
    <property type="entry name" value="RmlC-like cupins"/>
    <property type="match status" value="1"/>
</dbReference>
<accession>A0ABN7JTN1</accession>
<reference evidence="2 3" key="1">
    <citation type="submission" date="2020-11" db="EMBL/GenBank/DDBJ databases">
        <authorList>
            <person name="Lassalle F."/>
        </authorList>
    </citation>
    <scope>NUCLEOTIDE SEQUENCE [LARGE SCALE GENOMIC DNA]</scope>
    <source>
        <strain evidence="2 3">JC140</strain>
    </source>
</reference>
<dbReference type="InterPro" id="IPR011051">
    <property type="entry name" value="RmlC_Cupin_sf"/>
</dbReference>
<sequence length="73" mass="7602">MRLRISPDGIAVETITLGLNIPHGERPQGIVPAGAWQAAEPLGAYTLVGCTVAPGFDFSAFELAPPDWEPGSA</sequence>
<dbReference type="EMBL" id="CABFWF030000012">
    <property type="protein sequence ID" value="CAD7042231.1"/>
    <property type="molecule type" value="Genomic_DNA"/>
</dbReference>